<sequence length="95" mass="10238">MSGSPDQEVTAHCVLVRDIFGNPFRPVFVNPEWRTSTVLALAQQMYDSRDFSAMPILADALEGAGCADEAMLAHCRGPGPHVRGCFCVDAILGKT</sequence>
<gene>
    <name evidence="1" type="ORF">J8F10_13410</name>
</gene>
<evidence type="ECO:0000313" key="1">
    <source>
        <dbReference type="EMBL" id="MBP3956282.1"/>
    </source>
</evidence>
<evidence type="ECO:0000313" key="2">
    <source>
        <dbReference type="Proteomes" id="UP000676565"/>
    </source>
</evidence>
<dbReference type="EMBL" id="JAGKQQ010000001">
    <property type="protein sequence ID" value="MBP3956282.1"/>
    <property type="molecule type" value="Genomic_DNA"/>
</dbReference>
<organism evidence="1 2">
    <name type="scientific">Gemmata palustris</name>
    <dbReference type="NCBI Taxonomy" id="2822762"/>
    <lineage>
        <taxon>Bacteria</taxon>
        <taxon>Pseudomonadati</taxon>
        <taxon>Planctomycetota</taxon>
        <taxon>Planctomycetia</taxon>
        <taxon>Gemmatales</taxon>
        <taxon>Gemmataceae</taxon>
        <taxon>Gemmata</taxon>
    </lineage>
</organism>
<name>A0ABS5BRB5_9BACT</name>
<dbReference type="Proteomes" id="UP000676565">
    <property type="component" value="Unassembled WGS sequence"/>
</dbReference>
<evidence type="ECO:0008006" key="3">
    <source>
        <dbReference type="Google" id="ProtNLM"/>
    </source>
</evidence>
<reference evidence="1 2" key="1">
    <citation type="submission" date="2021-04" db="EMBL/GenBank/DDBJ databases">
        <authorList>
            <person name="Ivanova A."/>
        </authorList>
    </citation>
    <scope>NUCLEOTIDE SEQUENCE [LARGE SCALE GENOMIC DNA]</scope>
    <source>
        <strain evidence="1 2">G18</strain>
    </source>
</reference>
<accession>A0ABS5BRB5</accession>
<keyword evidence="2" id="KW-1185">Reference proteome</keyword>
<comment type="caution">
    <text evidence="1">The sequence shown here is derived from an EMBL/GenBank/DDBJ whole genome shotgun (WGS) entry which is preliminary data.</text>
</comment>
<proteinExistence type="predicted"/>
<protein>
    <recommendedName>
        <fullName evidence="3">SMI1/KNR4 family protein</fullName>
    </recommendedName>
</protein>